<dbReference type="GO" id="GO:0016614">
    <property type="term" value="F:oxidoreductase activity, acting on CH-OH group of donors"/>
    <property type="evidence" value="ECO:0007669"/>
    <property type="project" value="InterPro"/>
</dbReference>
<name>A0A1W1Z5N0_9BURK</name>
<evidence type="ECO:0000256" key="3">
    <source>
        <dbReference type="ARBA" id="ARBA00022891"/>
    </source>
</evidence>
<dbReference type="AlphaFoldDB" id="A0A1W1Z5N0"/>
<feature type="binding site" evidence="6">
    <location>
        <position position="329"/>
    </location>
    <ligand>
        <name>pyrroloquinoline quinone</name>
        <dbReference type="ChEBI" id="CHEBI:58442"/>
    </ligand>
</feature>
<feature type="binding site" evidence="7">
    <location>
        <position position="259"/>
    </location>
    <ligand>
        <name>Ca(2+)</name>
        <dbReference type="ChEBI" id="CHEBI:29108"/>
    </ligand>
</feature>
<evidence type="ECO:0000256" key="4">
    <source>
        <dbReference type="ARBA" id="ARBA00023002"/>
    </source>
</evidence>
<evidence type="ECO:0000256" key="7">
    <source>
        <dbReference type="PIRSR" id="PIRSR617512-3"/>
    </source>
</evidence>
<dbReference type="GO" id="GO:0016020">
    <property type="term" value="C:membrane"/>
    <property type="evidence" value="ECO:0007669"/>
    <property type="project" value="InterPro"/>
</dbReference>
<organism evidence="10 11">
    <name type="scientific">Polynucleobacter kasalickyi</name>
    <dbReference type="NCBI Taxonomy" id="1938817"/>
    <lineage>
        <taxon>Bacteria</taxon>
        <taxon>Pseudomonadati</taxon>
        <taxon>Pseudomonadota</taxon>
        <taxon>Betaproteobacteria</taxon>
        <taxon>Burkholderiales</taxon>
        <taxon>Burkholderiaceae</taxon>
        <taxon>Polynucleobacter</taxon>
    </lineage>
</organism>
<evidence type="ECO:0000256" key="5">
    <source>
        <dbReference type="PIRSR" id="PIRSR617512-1"/>
    </source>
</evidence>
<keyword evidence="7" id="KW-0106">Calcium</keyword>
<evidence type="ECO:0000256" key="8">
    <source>
        <dbReference type="SAM" id="SignalP"/>
    </source>
</evidence>
<gene>
    <name evidence="10" type="ORF">SAMN06296008_104125</name>
</gene>
<dbReference type="PANTHER" id="PTHR32303:SF20">
    <property type="entry name" value="QUINOPROTEIN ETHANOL DEHYDROGENASE"/>
    <property type="match status" value="1"/>
</dbReference>
<comment type="cofactor">
    <cofactor evidence="6">
        <name>pyrroloquinoline quinone</name>
        <dbReference type="ChEBI" id="CHEBI:58442"/>
    </cofactor>
    <text evidence="6">Binds 1 PQQ group per subunit.</text>
</comment>
<dbReference type="STRING" id="1938817.SAMN06296008_104125"/>
<evidence type="ECO:0000256" key="6">
    <source>
        <dbReference type="PIRSR" id="PIRSR617512-2"/>
    </source>
</evidence>
<dbReference type="EMBL" id="FWXJ01000004">
    <property type="protein sequence ID" value="SMC43676.1"/>
    <property type="molecule type" value="Genomic_DNA"/>
</dbReference>
<keyword evidence="3 6" id="KW-0634">PQQ</keyword>
<feature type="binding site" evidence="7">
    <location>
        <position position="302"/>
    </location>
    <ligand>
        <name>Ca(2+)</name>
        <dbReference type="ChEBI" id="CHEBI:29108"/>
    </ligand>
</feature>
<comment type="similarity">
    <text evidence="1">Belongs to the bacterial PQQ dehydrogenase family.</text>
</comment>
<keyword evidence="8" id="KW-0732">Signal</keyword>
<dbReference type="Gene3D" id="2.140.10.10">
    <property type="entry name" value="Quinoprotein alcohol dehydrogenase-like superfamily"/>
    <property type="match status" value="1"/>
</dbReference>
<dbReference type="OrthoDB" id="9794322at2"/>
<feature type="domain" description="Pyrrolo-quinoline quinone repeat" evidence="9">
    <location>
        <begin position="440"/>
        <end position="521"/>
    </location>
</feature>
<feature type="active site" description="Proton acceptor" evidence="5">
    <location>
        <position position="302"/>
    </location>
</feature>
<reference evidence="10 11" key="1">
    <citation type="submission" date="2017-04" db="EMBL/GenBank/DDBJ databases">
        <authorList>
            <person name="Afonso C.L."/>
            <person name="Miller P.J."/>
            <person name="Scott M.A."/>
            <person name="Spackman E."/>
            <person name="Goraichik I."/>
            <person name="Dimitrov K.M."/>
            <person name="Suarez D.L."/>
            <person name="Swayne D.E."/>
        </authorList>
    </citation>
    <scope>NUCLEOTIDE SEQUENCE [LARGE SCALE GENOMIC DNA]</scope>
    <source>
        <strain evidence="10 11">VK13</strain>
    </source>
</reference>
<proteinExistence type="inferred from homology"/>
<dbReference type="InterPro" id="IPR002372">
    <property type="entry name" value="PQQ_rpt_dom"/>
</dbReference>
<dbReference type="SUPFAM" id="SSF50998">
    <property type="entry name" value="Quinoprotein alcohol dehydrogenase-like"/>
    <property type="match status" value="1"/>
</dbReference>
<dbReference type="Proteomes" id="UP000192708">
    <property type="component" value="Unassembled WGS sequence"/>
</dbReference>
<evidence type="ECO:0000313" key="10">
    <source>
        <dbReference type="EMBL" id="SMC43676.1"/>
    </source>
</evidence>
<evidence type="ECO:0000256" key="1">
    <source>
        <dbReference type="ARBA" id="ARBA00008156"/>
    </source>
</evidence>
<keyword evidence="2 7" id="KW-0479">Metal-binding</keyword>
<dbReference type="PANTHER" id="PTHR32303">
    <property type="entry name" value="QUINOPROTEIN ALCOHOL DEHYDROGENASE (CYTOCHROME C)"/>
    <property type="match status" value="1"/>
</dbReference>
<dbReference type="Pfam" id="PF01011">
    <property type="entry name" value="PQQ"/>
    <property type="match status" value="2"/>
</dbReference>
<feature type="binding site" evidence="6">
    <location>
        <position position="126"/>
    </location>
    <ligand>
        <name>pyrroloquinoline quinone</name>
        <dbReference type="ChEBI" id="CHEBI:58442"/>
    </ligand>
</feature>
<feature type="signal peptide" evidence="8">
    <location>
        <begin position="1"/>
        <end position="18"/>
    </location>
</feature>
<dbReference type="RefSeq" id="WP_084283090.1">
    <property type="nucleotide sequence ID" value="NZ_FWXJ01000004.1"/>
</dbReference>
<keyword evidence="4" id="KW-0560">Oxidoreductase</keyword>
<dbReference type="NCBIfam" id="TIGR03075">
    <property type="entry name" value="PQQ_enz_alc_DH"/>
    <property type="match status" value="1"/>
</dbReference>
<evidence type="ECO:0000256" key="2">
    <source>
        <dbReference type="ARBA" id="ARBA00022723"/>
    </source>
</evidence>
<feature type="domain" description="Pyrrolo-quinoline quinone repeat" evidence="9">
    <location>
        <begin position="44"/>
        <end position="344"/>
    </location>
</feature>
<dbReference type="InterPro" id="IPR017512">
    <property type="entry name" value="PQQ_MeOH/EtOH_DH"/>
</dbReference>
<keyword evidence="11" id="KW-1185">Reference proteome</keyword>
<dbReference type="SMART" id="SM00564">
    <property type="entry name" value="PQQ"/>
    <property type="match status" value="5"/>
</dbReference>
<comment type="cofactor">
    <cofactor evidence="7">
        <name>Ca(2+)</name>
        <dbReference type="ChEBI" id="CHEBI:29108"/>
    </cofactor>
    <text evidence="7">Binds 1 Ca(2+) ion per subunit.</text>
</comment>
<dbReference type="InterPro" id="IPR018391">
    <property type="entry name" value="PQQ_b-propeller_rpt"/>
</dbReference>
<accession>A0A1W1Z5N0</accession>
<dbReference type="GO" id="GO:0005509">
    <property type="term" value="F:calcium ion binding"/>
    <property type="evidence" value="ECO:0007669"/>
    <property type="project" value="InterPro"/>
</dbReference>
<feature type="chain" id="PRO_5012732285" evidence="8">
    <location>
        <begin position="19"/>
        <end position="555"/>
    </location>
</feature>
<protein>
    <submittedName>
        <fullName evidence="10">Alcohol dehydrogenase (Cytochrome c)</fullName>
    </submittedName>
</protein>
<dbReference type="InterPro" id="IPR011047">
    <property type="entry name" value="Quinoprotein_ADH-like_sf"/>
</dbReference>
<evidence type="ECO:0000313" key="11">
    <source>
        <dbReference type="Proteomes" id="UP000192708"/>
    </source>
</evidence>
<evidence type="ECO:0000259" key="9">
    <source>
        <dbReference type="Pfam" id="PF01011"/>
    </source>
</evidence>
<sequence length="555" mass="60975">MKKVLLMSMLGLSILANAQTNNDLLIGSKNPENVVNFGLGYDLKMFSSLKQINKKNVKQLVPVWSSSVSNEMGEHSQPTVFDGVMYVVNGNWTFAFDLETGRQIWRTPVQYERAALRVAGGGALMRGPATIYSGKLFRQSVDDHLMALDMKTGKEIWKTKFADWKDGTKGVIAPMIANGVLISGMGGSDTTARGFIEGYDPETGKQLWRTYTIPAPGEPGSETWPTKNRPDAWKYGGGSTWQYANYDPQLDLIYIGTGNAEPYNPEYRDGTDGLYTSSILALRPKTGEMVWFYQYVPNDSYDFDSTAESILADVKINGEDRKILINAHKNGFLYVLDRTNGKLLSAKPYVKVNWASEIDLKTGRPVLTDILSRAMSGETVDVYPSRGTNAVLNAYNPKKNLMYINAWNQARVMKYVKAEFNLGSDYTGVQSGYKTPAGEPLGFFKAVEPLSGKVVWSAPVTDMFNSAGVLATDGDLLFTGKLTGEFIALDQDSGKQLWQYKTGSGINAPPITYSYKGRQYVAILSGIGGSNPKRFAGDKVPTGGSVTVFALPLKN</sequence>